<evidence type="ECO:0000313" key="3">
    <source>
        <dbReference type="Proteomes" id="UP000242765"/>
    </source>
</evidence>
<accession>A0A1Y3CB77</accession>
<organism evidence="2 3">
    <name type="scientific">Acinetobacter silvestris</name>
    <dbReference type="NCBI Taxonomy" id="1977882"/>
    <lineage>
        <taxon>Bacteria</taxon>
        <taxon>Pseudomonadati</taxon>
        <taxon>Pseudomonadota</taxon>
        <taxon>Gammaproteobacteria</taxon>
        <taxon>Moraxellales</taxon>
        <taxon>Moraxellaceae</taxon>
        <taxon>Acinetobacter</taxon>
    </lineage>
</organism>
<evidence type="ECO:0008006" key="4">
    <source>
        <dbReference type="Google" id="ProtNLM"/>
    </source>
</evidence>
<protein>
    <recommendedName>
        <fullName evidence="4">TIGR04219 family outer membrane beta-barrel protein</fullName>
    </recommendedName>
</protein>
<feature type="chain" id="PRO_5011966013" description="TIGR04219 family outer membrane beta-barrel protein" evidence="1">
    <location>
        <begin position="22"/>
        <end position="247"/>
    </location>
</feature>
<gene>
    <name evidence="2" type="ORF">B9T28_12430</name>
</gene>
<keyword evidence="1" id="KW-0732">Signal</keyword>
<name>A0A1Y3CB77_9GAMM</name>
<dbReference type="EMBL" id="NEGB01000007">
    <property type="protein sequence ID" value="OTG64318.1"/>
    <property type="molecule type" value="Genomic_DNA"/>
</dbReference>
<sequence length="247" mass="27250">MKIFKLPLLATILGISSFAQADFIGLKGDISYWNVGGTSEINHKSSLSNNTGLDDLLLNPYAGINSKLDLETKGTIQASVAFEHPIPIIPNVKLKYTKLDTETKSNIELAKTKIDLDHTDFILYYEILDNIVKADIGVGATKLNGTVKQLTQNLDIDKYAPIIYAEAGAKLPFTGLSTKAEATYTNVNDVKITDAQAEVQYDFVKSIVLDLGVKVGYRVLNIELNDLDKRDMKFDFKGPYIGLDAHF</sequence>
<dbReference type="NCBIfam" id="TIGR04219">
    <property type="entry name" value="OMP_w_GlyGly"/>
    <property type="match status" value="1"/>
</dbReference>
<dbReference type="Proteomes" id="UP000242765">
    <property type="component" value="Unassembled WGS sequence"/>
</dbReference>
<evidence type="ECO:0000313" key="2">
    <source>
        <dbReference type="EMBL" id="OTG64318.1"/>
    </source>
</evidence>
<proteinExistence type="predicted"/>
<dbReference type="AlphaFoldDB" id="A0A1Y3CB77"/>
<reference evidence="2 3" key="1">
    <citation type="submission" date="2017-04" db="EMBL/GenBank/DDBJ databases">
        <title>High diversity of culturable Acinetobacter species in natural soil and water ecosystems.</title>
        <authorList>
            <person name="Nemec A."/>
            <person name="Radolfova-Krizova L."/>
        </authorList>
    </citation>
    <scope>NUCLEOTIDE SEQUENCE [LARGE SCALE GENOMIC DNA]</scope>
    <source>
        <strain evidence="2 3">ANC 4999</strain>
    </source>
</reference>
<keyword evidence="3" id="KW-1185">Reference proteome</keyword>
<comment type="caution">
    <text evidence="2">The sequence shown here is derived from an EMBL/GenBank/DDBJ whole genome shotgun (WGS) entry which is preliminary data.</text>
</comment>
<dbReference type="OrthoDB" id="6708408at2"/>
<dbReference type="InterPro" id="IPR026387">
    <property type="entry name" value="OMP_w_GlyGly"/>
</dbReference>
<feature type="signal peptide" evidence="1">
    <location>
        <begin position="1"/>
        <end position="21"/>
    </location>
</feature>
<dbReference type="RefSeq" id="WP_086204301.1">
    <property type="nucleotide sequence ID" value="NZ_NEGB01000007.1"/>
</dbReference>
<dbReference type="STRING" id="1977882.B9T28_12430"/>
<evidence type="ECO:0000256" key="1">
    <source>
        <dbReference type="SAM" id="SignalP"/>
    </source>
</evidence>